<evidence type="ECO:0008006" key="5">
    <source>
        <dbReference type="Google" id="ProtNLM"/>
    </source>
</evidence>
<dbReference type="Proteomes" id="UP000319817">
    <property type="component" value="Chromosome"/>
</dbReference>
<protein>
    <recommendedName>
        <fullName evidence="5">Secreted protein</fullName>
    </recommendedName>
</protein>
<feature type="region of interest" description="Disordered" evidence="1">
    <location>
        <begin position="262"/>
        <end position="292"/>
    </location>
</feature>
<gene>
    <name evidence="3" type="ORF">K239x_50750</name>
</gene>
<keyword evidence="4" id="KW-1185">Reference proteome</keyword>
<dbReference type="EMBL" id="CP036526">
    <property type="protein sequence ID" value="QDT13060.1"/>
    <property type="molecule type" value="Genomic_DNA"/>
</dbReference>
<dbReference type="RefSeq" id="WP_419189334.1">
    <property type="nucleotide sequence ID" value="NZ_CP036526.1"/>
</dbReference>
<keyword evidence="2" id="KW-0732">Signal</keyword>
<accession>A0A517P106</accession>
<reference evidence="3 4" key="1">
    <citation type="submission" date="2019-02" db="EMBL/GenBank/DDBJ databases">
        <title>Deep-cultivation of Planctomycetes and their phenomic and genomic characterization uncovers novel biology.</title>
        <authorList>
            <person name="Wiegand S."/>
            <person name="Jogler M."/>
            <person name="Boedeker C."/>
            <person name="Pinto D."/>
            <person name="Vollmers J."/>
            <person name="Rivas-Marin E."/>
            <person name="Kohn T."/>
            <person name="Peeters S.H."/>
            <person name="Heuer A."/>
            <person name="Rast P."/>
            <person name="Oberbeckmann S."/>
            <person name="Bunk B."/>
            <person name="Jeske O."/>
            <person name="Meyerdierks A."/>
            <person name="Storesund J.E."/>
            <person name="Kallscheuer N."/>
            <person name="Luecker S."/>
            <person name="Lage O.M."/>
            <person name="Pohl T."/>
            <person name="Merkel B.J."/>
            <person name="Hornburger P."/>
            <person name="Mueller R.-W."/>
            <person name="Bruemmer F."/>
            <person name="Labrenz M."/>
            <person name="Spormann A.M."/>
            <person name="Op den Camp H."/>
            <person name="Overmann J."/>
            <person name="Amann R."/>
            <person name="Jetten M.S.M."/>
            <person name="Mascher T."/>
            <person name="Medema M.H."/>
            <person name="Devos D.P."/>
            <person name="Kaster A.-K."/>
            <person name="Ovreas L."/>
            <person name="Rohde M."/>
            <person name="Galperin M.Y."/>
            <person name="Jogler C."/>
        </authorList>
    </citation>
    <scope>NUCLEOTIDE SEQUENCE [LARGE SCALE GENOMIC DNA]</scope>
    <source>
        <strain evidence="3 4">K23_9</strain>
    </source>
</reference>
<name>A0A517P106_9BACT</name>
<feature type="compositionally biased region" description="Low complexity" evidence="1">
    <location>
        <begin position="349"/>
        <end position="359"/>
    </location>
</feature>
<feature type="signal peptide" evidence="2">
    <location>
        <begin position="1"/>
        <end position="25"/>
    </location>
</feature>
<evidence type="ECO:0000256" key="2">
    <source>
        <dbReference type="SAM" id="SignalP"/>
    </source>
</evidence>
<feature type="chain" id="PRO_5022001452" description="Secreted protein" evidence="2">
    <location>
        <begin position="26"/>
        <end position="719"/>
    </location>
</feature>
<proteinExistence type="predicted"/>
<evidence type="ECO:0000256" key="1">
    <source>
        <dbReference type="SAM" id="MobiDB-lite"/>
    </source>
</evidence>
<evidence type="ECO:0000313" key="4">
    <source>
        <dbReference type="Proteomes" id="UP000319817"/>
    </source>
</evidence>
<dbReference type="AlphaFoldDB" id="A0A517P106"/>
<organism evidence="3 4">
    <name type="scientific">Stieleria marina</name>
    <dbReference type="NCBI Taxonomy" id="1930275"/>
    <lineage>
        <taxon>Bacteria</taxon>
        <taxon>Pseudomonadati</taxon>
        <taxon>Planctomycetota</taxon>
        <taxon>Planctomycetia</taxon>
        <taxon>Pirellulales</taxon>
        <taxon>Pirellulaceae</taxon>
        <taxon>Stieleria</taxon>
    </lineage>
</organism>
<evidence type="ECO:0000313" key="3">
    <source>
        <dbReference type="EMBL" id="QDT13060.1"/>
    </source>
</evidence>
<feature type="region of interest" description="Disordered" evidence="1">
    <location>
        <begin position="199"/>
        <end position="219"/>
    </location>
</feature>
<feature type="region of interest" description="Disordered" evidence="1">
    <location>
        <begin position="349"/>
        <end position="373"/>
    </location>
</feature>
<sequence precursor="true">MKTAPRTVLISLSNLAILAVVIATAVCTSALTSDAGEGLASEPYSVFVSYDKAFARCGPSSEYYRTDPLRHGQKLQVYVETDDGWLGVRPPEESFCWVPASTVKTSDRGQSGEVIEDRTVAWIGTNLGRAKRYRWQVQLAEGEPVSIIGRSEREGPDGPQLWYRIVPPSGEFRWVHRDQVVQSAEELVAKATESTQDAADTVATVDTESDAKPSMSRFGNLADRGKSILAKAMPDKTKAAPKVASIEPAAKRELEMQVSELLSSTRRANDPMVSDADRLTQANQASSRRTKPLVKNTADANALQPVPAQHAPVLSAAPRPQVPVAVRSEVVSADTVGSGLRSQWQTNANQTAANPAQPNYAVATPGQTQSLPAPIRSEPQLAAADFVSRPRLIDIGSTVQTAAPGSADVANDGNWIVGAARQSNAAPLHQSLPASLAMSGQRNAYGHPVVPVQAVIDNGGNVATPKVVSQASIQSIAAEARDASVEQLHLMLSRLMASSATAIETQPIAEAAGQLASSSGDDLITARARLLNERVVQYQRIAQRRDGQAVVRADGFNADAMRSNGGGYATNNLGSPVITASANVPASGTLDGHGTLLNQGALQQGTRQQVVGQQAVPQGVLNTTSQMLPQPVTPPTPAASGYLVQVYSARQNSPPYALTDNLGNTIAYVTPSPGVNLRHHINSEVTIAGSQGYVQGLNTPHIIANEAIRVASGEVQGRR</sequence>